<dbReference type="GO" id="GO:0005737">
    <property type="term" value="C:cytoplasm"/>
    <property type="evidence" value="ECO:0007669"/>
    <property type="project" value="TreeGrafter"/>
</dbReference>
<evidence type="ECO:0000313" key="2">
    <source>
        <dbReference type="Proteomes" id="UP000006310"/>
    </source>
</evidence>
<dbReference type="OMA" id="TYEIGWD"/>
<dbReference type="InterPro" id="IPR040347">
    <property type="entry name" value="YBP1/2"/>
</dbReference>
<dbReference type="GO" id="GO:0015035">
    <property type="term" value="F:protein-disulfide reductase activity"/>
    <property type="evidence" value="ECO:0007669"/>
    <property type="project" value="EnsemblFungi"/>
</dbReference>
<dbReference type="GeneID" id="34528716"/>
<dbReference type="Pfam" id="PF08568">
    <property type="entry name" value="Kinetochor_Ybp2"/>
    <property type="match status" value="1"/>
</dbReference>
<dbReference type="PANTHER" id="PTHR28020:SF1">
    <property type="entry name" value="YAP1-BINDING PROTEIN 1-RELATED"/>
    <property type="match status" value="1"/>
</dbReference>
<evidence type="ECO:0000313" key="1">
    <source>
        <dbReference type="EMBL" id="CCK72936.1"/>
    </source>
</evidence>
<dbReference type="AlphaFoldDB" id="J7SBB8"/>
<dbReference type="InterPro" id="IPR013877">
    <property type="entry name" value="YAP-bd/ALF4/Glomulin"/>
</dbReference>
<dbReference type="RefSeq" id="XP_022467180.1">
    <property type="nucleotide sequence ID" value="XM_022610934.1"/>
</dbReference>
<proteinExistence type="predicted"/>
<organism evidence="1 2">
    <name type="scientific">Huiozyma naganishii (strain ATCC MYA-139 / BCRC 22969 / CBS 8797 / KCTC 17520 / NBRC 10181 / NCYC 3082 / Yp74L-3)</name>
    <name type="common">Yeast</name>
    <name type="synonym">Kazachstania naganishii</name>
    <dbReference type="NCBI Taxonomy" id="1071383"/>
    <lineage>
        <taxon>Eukaryota</taxon>
        <taxon>Fungi</taxon>
        <taxon>Dikarya</taxon>
        <taxon>Ascomycota</taxon>
        <taxon>Saccharomycotina</taxon>
        <taxon>Saccharomycetes</taxon>
        <taxon>Saccharomycetales</taxon>
        <taxon>Saccharomycetaceae</taxon>
        <taxon>Huiozyma</taxon>
    </lineage>
</organism>
<dbReference type="Proteomes" id="UP000006310">
    <property type="component" value="Chromosome 13"/>
</dbReference>
<dbReference type="GO" id="GO:0140297">
    <property type="term" value="F:DNA-binding transcription factor binding"/>
    <property type="evidence" value="ECO:0007669"/>
    <property type="project" value="EnsemblFungi"/>
</dbReference>
<protein>
    <submittedName>
        <fullName evidence="1">Uncharacterized protein</fullName>
    </submittedName>
</protein>
<dbReference type="PANTHER" id="PTHR28020">
    <property type="entry name" value="YAP1-BINDING PROTEIN 1-RELATED"/>
    <property type="match status" value="1"/>
</dbReference>
<gene>
    <name evidence="1" type="primary">KNAG0M00830</name>
    <name evidence="1" type="ordered locus">KNAG_0M00830</name>
</gene>
<name>J7SBB8_HUIN7</name>
<dbReference type="EMBL" id="HE978326">
    <property type="protein sequence ID" value="CCK72936.1"/>
    <property type="molecule type" value="Genomic_DNA"/>
</dbReference>
<dbReference type="STRING" id="1071383.J7SBB8"/>
<dbReference type="HOGENOM" id="CLU_024514_0_0_1"/>
<dbReference type="GO" id="GO:0034599">
    <property type="term" value="P:cellular response to oxidative stress"/>
    <property type="evidence" value="ECO:0007669"/>
    <property type="project" value="InterPro"/>
</dbReference>
<dbReference type="GO" id="GO:0065003">
    <property type="term" value="P:protein-containing complex assembly"/>
    <property type="evidence" value="ECO:0007669"/>
    <property type="project" value="EnsemblFungi"/>
</dbReference>
<keyword evidence="2" id="KW-1185">Reference proteome</keyword>
<dbReference type="OrthoDB" id="5396786at2759"/>
<reference evidence="1 2" key="1">
    <citation type="journal article" date="2011" name="Proc. Natl. Acad. Sci. U.S.A.">
        <title>Evolutionary erosion of yeast sex chromosomes by mating-type switching accidents.</title>
        <authorList>
            <person name="Gordon J.L."/>
            <person name="Armisen D."/>
            <person name="Proux-Wera E."/>
            <person name="Oheigeartaigh S.S."/>
            <person name="Byrne K.P."/>
            <person name="Wolfe K.H."/>
        </authorList>
    </citation>
    <scope>NUCLEOTIDE SEQUENCE [LARGE SCALE GENOMIC DNA]</scope>
    <source>
        <strain evidence="2">ATCC MYA-139 / BCRC 22969 / CBS 8797 / CCRC 22969 / KCTC 17520 / NBRC 10181 / NCYC 3082</strain>
    </source>
</reference>
<dbReference type="KEGG" id="kng:KNAG_0M00830"/>
<dbReference type="eggNOG" id="ENOG502QWJN">
    <property type="taxonomic scope" value="Eukaryota"/>
</dbReference>
<accession>J7SBB8</accession>
<reference evidence="2" key="2">
    <citation type="submission" date="2012-08" db="EMBL/GenBank/DDBJ databases">
        <title>Genome sequence of Kazachstania naganishii.</title>
        <authorList>
            <person name="Gordon J.L."/>
            <person name="Armisen D."/>
            <person name="Proux-Wera E."/>
            <person name="OhEigeartaigh S.S."/>
            <person name="Byrne K.P."/>
            <person name="Wolfe K.H."/>
        </authorList>
    </citation>
    <scope>NUCLEOTIDE SEQUENCE [LARGE SCALE GENOMIC DNA]</scope>
    <source>
        <strain evidence="2">ATCC MYA-139 / BCRC 22969 / CBS 8797 / CCRC 22969 / KCTC 17520 / NBRC 10181 / NCYC 3082</strain>
    </source>
</reference>
<sequence length="663" mass="74693">MESDGSGPVDLDAAFATGVEDPVSLLTLLELSIEQSSAGDSGEEQQEFLRKLLQLLEDHPKVTAVISWDLPNQLMKFLVPRNVALHKNLRSIPIVSPLMRCFLVVAVSGDPRDTLLCACTLFEGVSADDEINRYITWERASKTADAAKSSQEVKADGDSDGDDTSVSLERSPGDLFVGLKLHILFELVTAALKRIKTLYPSKYLGMTVFAIEKAITKNSGLLQDPSIILRRGYSFCRNYEPTAPPREVILTNDAKLTEDELHSTIENELELQRRLLRRLCTSTVGEGLKSTTDRSEVKYYYKLCKKREPRAPFYELLVDVKSRLYDLANSFDISLKDELVNCIAESKKVYGAVPQVSAVRSKEARKLIEKQVLKLSLSHQLQRMTKDLSMQLNMRGIVALSSIFYLVEDEHLYPEMHLSDAVYLYLWFVSPALLSKANENLSVEGAIRYFMWVSVTQHSCSELREDLYHVSGIVLAAFFRCLLLRCCAERSAMSRSLGFTLLTRLLCSCPEKVSFAFIVDTLQSFPYMQGRTFLLGVLRDMFLTALPSGSFSREDKSETVVQDKSVNQDDLSAKLSQLEIGIGCSTFMNLTRERMDVLTDLMVDSVDALSQASDPQISFVEHFPDFITPLQGQWDPSLFERVIAKLRELTDHRTIQDKLDKLE</sequence>